<organism evidence="2 3">
    <name type="scientific">Mucuna pruriens</name>
    <name type="common">Velvet bean</name>
    <name type="synonym">Dolichos pruriens</name>
    <dbReference type="NCBI Taxonomy" id="157652"/>
    <lineage>
        <taxon>Eukaryota</taxon>
        <taxon>Viridiplantae</taxon>
        <taxon>Streptophyta</taxon>
        <taxon>Embryophyta</taxon>
        <taxon>Tracheophyta</taxon>
        <taxon>Spermatophyta</taxon>
        <taxon>Magnoliopsida</taxon>
        <taxon>eudicotyledons</taxon>
        <taxon>Gunneridae</taxon>
        <taxon>Pentapetalae</taxon>
        <taxon>rosids</taxon>
        <taxon>fabids</taxon>
        <taxon>Fabales</taxon>
        <taxon>Fabaceae</taxon>
        <taxon>Papilionoideae</taxon>
        <taxon>50 kb inversion clade</taxon>
        <taxon>NPAAA clade</taxon>
        <taxon>indigoferoid/millettioid clade</taxon>
        <taxon>Phaseoleae</taxon>
        <taxon>Mucuna</taxon>
    </lineage>
</organism>
<dbReference type="EMBL" id="QJKJ01011164">
    <property type="protein sequence ID" value="RDX71873.1"/>
    <property type="molecule type" value="Genomic_DNA"/>
</dbReference>
<dbReference type="OrthoDB" id="1738629at2759"/>
<accession>A0A371F0Z8</accession>
<gene>
    <name evidence="2" type="ORF">CR513_48720</name>
</gene>
<comment type="caution">
    <text evidence="2">The sequence shown here is derived from an EMBL/GenBank/DDBJ whole genome shotgun (WGS) entry which is preliminary data.</text>
</comment>
<evidence type="ECO:0000256" key="1">
    <source>
        <dbReference type="SAM" id="MobiDB-lite"/>
    </source>
</evidence>
<name>A0A371F0Z8_MUCPR</name>
<feature type="compositionally biased region" description="Polar residues" evidence="1">
    <location>
        <begin position="200"/>
        <end position="211"/>
    </location>
</feature>
<keyword evidence="3" id="KW-1185">Reference proteome</keyword>
<proteinExistence type="predicted"/>
<reference evidence="2" key="1">
    <citation type="submission" date="2018-05" db="EMBL/GenBank/DDBJ databases">
        <title>Draft genome of Mucuna pruriens seed.</title>
        <authorList>
            <person name="Nnadi N.E."/>
            <person name="Vos R."/>
            <person name="Hasami M.H."/>
            <person name="Devisetty U.K."/>
            <person name="Aguiy J.C."/>
        </authorList>
    </citation>
    <scope>NUCLEOTIDE SEQUENCE [LARGE SCALE GENOMIC DNA]</scope>
    <source>
        <strain evidence="2">JCA_2017</strain>
    </source>
</reference>
<feature type="non-terminal residue" evidence="2">
    <location>
        <position position="1"/>
    </location>
</feature>
<evidence type="ECO:0000313" key="3">
    <source>
        <dbReference type="Proteomes" id="UP000257109"/>
    </source>
</evidence>
<sequence>MAWAARFYHSKAISKFDSLDSDGPQIKSTVEGRGGIRAAWEMVRKRQVSIYNNVIRREDFKLVPMVGTTNRGGDIAITTLRTSKDLKKLPMKELLGILKVHEIELNKDKGQRKGKFIALKAQRTHKGSSSKAFKVEKSCEDSGEVEQHIEGQDDWIFDLEGNGPTKLSPPLEAQAESLLARPRLGPCKPVVQPGHPGGTPRQQSKATSVPTKTPHHLLGSLQRKSQQG</sequence>
<protein>
    <submittedName>
        <fullName evidence="2">Uncharacterized protein</fullName>
    </submittedName>
</protein>
<evidence type="ECO:0000313" key="2">
    <source>
        <dbReference type="EMBL" id="RDX71873.1"/>
    </source>
</evidence>
<dbReference type="AlphaFoldDB" id="A0A371F0Z8"/>
<feature type="region of interest" description="Disordered" evidence="1">
    <location>
        <begin position="178"/>
        <end position="228"/>
    </location>
</feature>
<dbReference type="Proteomes" id="UP000257109">
    <property type="component" value="Unassembled WGS sequence"/>
</dbReference>